<dbReference type="Gene3D" id="3.90.550.10">
    <property type="entry name" value="Spore Coat Polysaccharide Biosynthesis Protein SpsA, Chain A"/>
    <property type="match status" value="1"/>
</dbReference>
<dbReference type="PRINTS" id="PR02050">
    <property type="entry name" value="B14GALTRFASE"/>
</dbReference>
<dbReference type="InterPro" id="IPR029044">
    <property type="entry name" value="Nucleotide-diphossugar_trans"/>
</dbReference>
<dbReference type="AlphaFoldDB" id="A0A1S3JP27"/>
<evidence type="ECO:0000259" key="14">
    <source>
        <dbReference type="Pfam" id="PF13733"/>
    </source>
</evidence>
<feature type="region of interest" description="Disordered" evidence="12">
    <location>
        <begin position="364"/>
        <end position="389"/>
    </location>
</feature>
<dbReference type="PANTHER" id="PTHR19300:SF57">
    <property type="entry name" value="BETA-1,4-N-ACETYLGALACTOSAMINYLTRANSFERASE"/>
    <property type="match status" value="1"/>
</dbReference>
<evidence type="ECO:0000256" key="2">
    <source>
        <dbReference type="ARBA" id="ARBA00004922"/>
    </source>
</evidence>
<evidence type="ECO:0000256" key="5">
    <source>
        <dbReference type="ARBA" id="ARBA00022679"/>
    </source>
</evidence>
<dbReference type="Pfam" id="PF13733">
    <property type="entry name" value="Glyco_transf_7N"/>
    <property type="match status" value="1"/>
</dbReference>
<protein>
    <recommendedName>
        <fullName evidence="11">Beta-1,4-galactosyltransferase</fullName>
        <ecNumber evidence="11">2.4.1.-</ecNumber>
    </recommendedName>
</protein>
<dbReference type="PANTHER" id="PTHR19300">
    <property type="entry name" value="BETA-1,4-GALACTOSYLTRANSFERASE"/>
    <property type="match status" value="1"/>
</dbReference>
<keyword evidence="15" id="KW-1185">Reference proteome</keyword>
<dbReference type="Pfam" id="PF02709">
    <property type="entry name" value="Glyco_transf_7C"/>
    <property type="match status" value="1"/>
</dbReference>
<dbReference type="Proteomes" id="UP000085678">
    <property type="component" value="Unplaced"/>
</dbReference>
<dbReference type="KEGG" id="lak:106174897"/>
<evidence type="ECO:0000313" key="16">
    <source>
        <dbReference type="RefSeq" id="XP_013412120.1"/>
    </source>
</evidence>
<dbReference type="STRING" id="7574.A0A1S3JP27"/>
<evidence type="ECO:0000256" key="1">
    <source>
        <dbReference type="ARBA" id="ARBA00004606"/>
    </source>
</evidence>
<evidence type="ECO:0000256" key="4">
    <source>
        <dbReference type="ARBA" id="ARBA00022676"/>
    </source>
</evidence>
<keyword evidence="8" id="KW-1133">Transmembrane helix</keyword>
<dbReference type="UniPathway" id="UPA00378"/>
<evidence type="ECO:0000256" key="7">
    <source>
        <dbReference type="ARBA" id="ARBA00022968"/>
    </source>
</evidence>
<sequence length="389" mass="45435">MKIVLFFVAFTVVNLFWIVAVHRAILRYVNNVFAKGSEETVAKSLDICQVTQENLESAFDVQLTLLPTPNRTELFKEVATGGLWAPMSCKPRDHVAIIIPYRDRQEHLDILLQNLHPFLQSQKCHYQIFVVEQALPEPYNLGYTRNVGFVEASAVFNFTCYIFHDVDKIPMNNSLLYRCPPDRVLHLASAEDRNQYDLMYPNYIGGVIGTAPDTFKKLNGFPNNYIRWGGEDDDFFQRSVSQKVPIEHAHTQLGMYRVLNHTRPPGYDNKEKGDMNQFASKLYKHYGPLIDGLNTLNYTRLATEYRPTYTWIKFNFDQKSMMKNVWKGIMDAKYDKMVNNTYWAVNYTRANELFPKINSDIKREAQTSTTKKRKKKNRVRKKGRKLYRH</sequence>
<dbReference type="EC" id="2.4.1.-" evidence="11"/>
<keyword evidence="10 11" id="KW-0325">Glycoprotein</keyword>
<proteinExistence type="inferred from homology"/>
<dbReference type="GO" id="GO:0016020">
    <property type="term" value="C:membrane"/>
    <property type="evidence" value="ECO:0007669"/>
    <property type="project" value="UniProtKB-SubCell"/>
</dbReference>
<comment type="function">
    <text evidence="11">Catalyses the transfer of galactose onto proteins or lipids.</text>
</comment>
<dbReference type="InterPro" id="IPR003859">
    <property type="entry name" value="Galactosyl_T"/>
</dbReference>
<keyword evidence="5 11" id="KW-0808">Transferase</keyword>
<dbReference type="InterPro" id="IPR027995">
    <property type="entry name" value="Galactosyl_T_N"/>
</dbReference>
<dbReference type="RefSeq" id="XP_013412120.1">
    <property type="nucleotide sequence ID" value="XM_013556666.1"/>
</dbReference>
<evidence type="ECO:0000259" key="13">
    <source>
        <dbReference type="Pfam" id="PF02709"/>
    </source>
</evidence>
<dbReference type="GO" id="GO:0008378">
    <property type="term" value="F:galactosyltransferase activity"/>
    <property type="evidence" value="ECO:0007669"/>
    <property type="project" value="TreeGrafter"/>
</dbReference>
<keyword evidence="7 11" id="KW-0735">Signal-anchor</keyword>
<dbReference type="SUPFAM" id="SSF53448">
    <property type="entry name" value="Nucleotide-diphospho-sugar transferases"/>
    <property type="match status" value="1"/>
</dbReference>
<evidence type="ECO:0000313" key="15">
    <source>
        <dbReference type="Proteomes" id="UP000085678"/>
    </source>
</evidence>
<organism evidence="15 16">
    <name type="scientific">Lingula anatina</name>
    <name type="common">Brachiopod</name>
    <name type="synonym">Lingula unguis</name>
    <dbReference type="NCBI Taxonomy" id="7574"/>
    <lineage>
        <taxon>Eukaryota</taxon>
        <taxon>Metazoa</taxon>
        <taxon>Spiralia</taxon>
        <taxon>Lophotrochozoa</taxon>
        <taxon>Brachiopoda</taxon>
        <taxon>Linguliformea</taxon>
        <taxon>Lingulata</taxon>
        <taxon>Lingulida</taxon>
        <taxon>Linguloidea</taxon>
        <taxon>Lingulidae</taxon>
        <taxon>Lingula</taxon>
    </lineage>
</organism>
<keyword evidence="6" id="KW-0812">Transmembrane</keyword>
<name>A0A1S3JP27_LINAN</name>
<gene>
    <name evidence="16" type="primary">LOC106174897</name>
</gene>
<evidence type="ECO:0000256" key="6">
    <source>
        <dbReference type="ARBA" id="ARBA00022692"/>
    </source>
</evidence>
<dbReference type="GO" id="GO:0005975">
    <property type="term" value="P:carbohydrate metabolic process"/>
    <property type="evidence" value="ECO:0007669"/>
    <property type="project" value="InterPro"/>
</dbReference>
<comment type="subcellular location">
    <subcellularLocation>
        <location evidence="1">Membrane</location>
        <topology evidence="1">Single-pass type II membrane protein</topology>
    </subcellularLocation>
</comment>
<reference evidence="16" key="1">
    <citation type="submission" date="2025-08" db="UniProtKB">
        <authorList>
            <consortium name="RefSeq"/>
        </authorList>
    </citation>
    <scope>IDENTIFICATION</scope>
    <source>
        <tissue evidence="16">Gonads</tissue>
    </source>
</reference>
<dbReference type="InParanoid" id="A0A1S3JP27"/>
<dbReference type="InterPro" id="IPR027791">
    <property type="entry name" value="Galactosyl_T_C"/>
</dbReference>
<feature type="compositionally biased region" description="Basic residues" evidence="12">
    <location>
        <begin position="370"/>
        <end position="389"/>
    </location>
</feature>
<comment type="pathway">
    <text evidence="2 11">Protein modification; protein glycosylation.</text>
</comment>
<accession>A0A1S3JP27</accession>
<evidence type="ECO:0000256" key="8">
    <source>
        <dbReference type="ARBA" id="ARBA00022989"/>
    </source>
</evidence>
<dbReference type="GO" id="GO:0005794">
    <property type="term" value="C:Golgi apparatus"/>
    <property type="evidence" value="ECO:0007669"/>
    <property type="project" value="TreeGrafter"/>
</dbReference>
<evidence type="ECO:0000256" key="12">
    <source>
        <dbReference type="SAM" id="MobiDB-lite"/>
    </source>
</evidence>
<evidence type="ECO:0000256" key="10">
    <source>
        <dbReference type="ARBA" id="ARBA00023180"/>
    </source>
</evidence>
<dbReference type="OrthoDB" id="10016069at2759"/>
<comment type="similarity">
    <text evidence="3 11">Belongs to the glycosyltransferase 7 family.</text>
</comment>
<evidence type="ECO:0000256" key="3">
    <source>
        <dbReference type="ARBA" id="ARBA00005735"/>
    </source>
</evidence>
<keyword evidence="9" id="KW-0472">Membrane</keyword>
<dbReference type="GeneID" id="106174897"/>
<feature type="domain" description="Galactosyltransferase N-terminal" evidence="14">
    <location>
        <begin position="48"/>
        <end position="180"/>
    </location>
</feature>
<evidence type="ECO:0000256" key="11">
    <source>
        <dbReference type="RuleBase" id="RU368121"/>
    </source>
</evidence>
<evidence type="ECO:0000256" key="9">
    <source>
        <dbReference type="ARBA" id="ARBA00023136"/>
    </source>
</evidence>
<keyword evidence="4 11" id="KW-0328">Glycosyltransferase</keyword>
<feature type="domain" description="Galactosyltransferase C-terminal" evidence="13">
    <location>
        <begin position="186"/>
        <end position="261"/>
    </location>
</feature>